<gene>
    <name evidence="2" type="ORF">PVAP13_5NG012638</name>
</gene>
<comment type="caution">
    <text evidence="2">The sequence shown here is derived from an EMBL/GenBank/DDBJ whole genome shotgun (WGS) entry which is preliminary data.</text>
</comment>
<accession>A0A8T0S8B9</accession>
<proteinExistence type="predicted"/>
<dbReference type="AlphaFoldDB" id="A0A8T0S8B9"/>
<feature type="compositionally biased region" description="Gly residues" evidence="1">
    <location>
        <begin position="304"/>
        <end position="315"/>
    </location>
</feature>
<feature type="compositionally biased region" description="Basic and acidic residues" evidence="1">
    <location>
        <begin position="276"/>
        <end position="302"/>
    </location>
</feature>
<name>A0A8T0S8B9_PANVG</name>
<keyword evidence="3" id="KW-1185">Reference proteome</keyword>
<dbReference type="PANTHER" id="PTHR33087:SF31">
    <property type="entry name" value="OS06G0482850 PROTEIN"/>
    <property type="match status" value="1"/>
</dbReference>
<organism evidence="2 3">
    <name type="scientific">Panicum virgatum</name>
    <name type="common">Blackwell switchgrass</name>
    <dbReference type="NCBI Taxonomy" id="38727"/>
    <lineage>
        <taxon>Eukaryota</taxon>
        <taxon>Viridiplantae</taxon>
        <taxon>Streptophyta</taxon>
        <taxon>Embryophyta</taxon>
        <taxon>Tracheophyta</taxon>
        <taxon>Spermatophyta</taxon>
        <taxon>Magnoliopsida</taxon>
        <taxon>Liliopsida</taxon>
        <taxon>Poales</taxon>
        <taxon>Poaceae</taxon>
        <taxon>PACMAD clade</taxon>
        <taxon>Panicoideae</taxon>
        <taxon>Panicodae</taxon>
        <taxon>Paniceae</taxon>
        <taxon>Panicinae</taxon>
        <taxon>Panicum</taxon>
        <taxon>Panicum sect. Hiantes</taxon>
    </lineage>
</organism>
<evidence type="ECO:0000313" key="3">
    <source>
        <dbReference type="Proteomes" id="UP000823388"/>
    </source>
</evidence>
<dbReference type="EMBL" id="CM029046">
    <property type="protein sequence ID" value="KAG2593804.1"/>
    <property type="molecule type" value="Genomic_DNA"/>
</dbReference>
<reference evidence="2" key="1">
    <citation type="submission" date="2020-05" db="EMBL/GenBank/DDBJ databases">
        <title>WGS assembly of Panicum virgatum.</title>
        <authorList>
            <person name="Lovell J.T."/>
            <person name="Jenkins J."/>
            <person name="Shu S."/>
            <person name="Juenger T.E."/>
            <person name="Schmutz J."/>
        </authorList>
    </citation>
    <scope>NUCLEOTIDE SEQUENCE</scope>
    <source>
        <strain evidence="2">AP13</strain>
    </source>
</reference>
<sequence>MEFVPGEPERRPTTVTACAGRTAAIREAERDLELHSLIGVQLDARQQLTCGQVHQDLVRQLRIPGYALGVTMLKSATFILRFGQPAQRNAVLGRGPFAVGRTRMHIMPWTRQFGAAATCKLNYRVRVCIEGIPGHAADVEIISKLFSATTIVNCIDQEKRKAEEEACVCVWITTRDPDSVAIEGTLQLEEPVEFTNDQYHDFCTSLGNMELPEVHPGPAKLLNYEVLLHVDQVLDFSPLPDSPSWRSYESDTSGIPDGSLEDEWPVRHNFSWRLGVPDRGRSPRRATVHERLGGFRRDRSPDRGAGGGSGDSATT</sequence>
<feature type="region of interest" description="Disordered" evidence="1">
    <location>
        <begin position="275"/>
        <end position="315"/>
    </location>
</feature>
<evidence type="ECO:0000313" key="2">
    <source>
        <dbReference type="EMBL" id="KAG2593804.1"/>
    </source>
</evidence>
<dbReference type="InterPro" id="IPR053253">
    <property type="entry name" value="Sex_diff_modulator"/>
</dbReference>
<evidence type="ECO:0000256" key="1">
    <source>
        <dbReference type="SAM" id="MobiDB-lite"/>
    </source>
</evidence>
<dbReference type="PANTHER" id="PTHR33087">
    <property type="entry name" value="OS07G0539200 PROTEIN"/>
    <property type="match status" value="1"/>
</dbReference>
<dbReference type="Proteomes" id="UP000823388">
    <property type="component" value="Chromosome 5N"/>
</dbReference>
<protein>
    <submittedName>
        <fullName evidence="2">Uncharacterized protein</fullName>
    </submittedName>
</protein>